<sequence length="322" mass="33910">MGWWQERRERQRLEGDLAAKVLGTKPYFDSGRQGEMVHPLRTWLDQALVGLGPEHDVTVELRYRLAAALRATGAVAEAGEQAAAVVAQRERLGLSQVLVQAWVLSADALDSQGRHAEAADAWAALGEHAANDLDRRDVARIARAQRAAALCHAERYAEAEQEAQRLLESAGSGAGPNGAGVRLSALILLSVALCGQGRAVEAESAARQGLVIASTEGGPRSATNAYVLYVNLANAVEAQGRAAEALDLLAVAPRPPQLTTETSVATALTQARALLALGRPQEAAAVLHPALAAAQASFGPDHALLRDLRALHTRAGLGDLTR</sequence>
<accession>A0A2X0ISW9</accession>
<comment type="caution">
    <text evidence="1">The sequence shown here is derived from an EMBL/GenBank/DDBJ whole genome shotgun (WGS) entry which is preliminary data.</text>
</comment>
<proteinExistence type="predicted"/>
<name>A0A2X0ISW9_9ACTN</name>
<organism evidence="1 2">
    <name type="scientific">Streptacidiphilus pinicola</name>
    <dbReference type="NCBI Taxonomy" id="2219663"/>
    <lineage>
        <taxon>Bacteria</taxon>
        <taxon>Bacillati</taxon>
        <taxon>Actinomycetota</taxon>
        <taxon>Actinomycetes</taxon>
        <taxon>Kitasatosporales</taxon>
        <taxon>Streptomycetaceae</taxon>
        <taxon>Streptacidiphilus</taxon>
    </lineage>
</organism>
<dbReference type="SUPFAM" id="SSF48452">
    <property type="entry name" value="TPR-like"/>
    <property type="match status" value="1"/>
</dbReference>
<evidence type="ECO:0008006" key="3">
    <source>
        <dbReference type="Google" id="ProtNLM"/>
    </source>
</evidence>
<gene>
    <name evidence="1" type="ORF">DN069_06965</name>
</gene>
<evidence type="ECO:0000313" key="2">
    <source>
        <dbReference type="Proteomes" id="UP000248889"/>
    </source>
</evidence>
<dbReference type="InterPro" id="IPR011990">
    <property type="entry name" value="TPR-like_helical_dom_sf"/>
</dbReference>
<dbReference type="Gene3D" id="1.25.40.10">
    <property type="entry name" value="Tetratricopeptide repeat domain"/>
    <property type="match status" value="1"/>
</dbReference>
<keyword evidence="2" id="KW-1185">Reference proteome</keyword>
<dbReference type="OrthoDB" id="3850343at2"/>
<reference evidence="1 2" key="1">
    <citation type="submission" date="2018-06" db="EMBL/GenBank/DDBJ databases">
        <title>Streptacidiphilus pinicola sp. nov., isolated from pine grove soil.</title>
        <authorList>
            <person name="Roh S.G."/>
            <person name="Park S."/>
            <person name="Kim M.-K."/>
            <person name="Yun B.-R."/>
            <person name="Park J."/>
            <person name="Kim M.J."/>
            <person name="Kim Y.S."/>
            <person name="Kim S.B."/>
        </authorList>
    </citation>
    <scope>NUCLEOTIDE SEQUENCE [LARGE SCALE GENOMIC DNA]</scope>
    <source>
        <strain evidence="1 2">MMS16-CNU450</strain>
    </source>
</reference>
<dbReference type="AlphaFoldDB" id="A0A2X0ISW9"/>
<dbReference type="EMBL" id="QKYN01000028">
    <property type="protein sequence ID" value="RAG86361.1"/>
    <property type="molecule type" value="Genomic_DNA"/>
</dbReference>
<dbReference type="RefSeq" id="WP_111499961.1">
    <property type="nucleotide sequence ID" value="NZ_QKYN01000028.1"/>
</dbReference>
<evidence type="ECO:0000313" key="1">
    <source>
        <dbReference type="EMBL" id="RAG86361.1"/>
    </source>
</evidence>
<protein>
    <recommendedName>
        <fullName evidence="3">Tetratricopeptide repeat protein</fullName>
    </recommendedName>
</protein>
<dbReference type="Proteomes" id="UP000248889">
    <property type="component" value="Unassembled WGS sequence"/>
</dbReference>